<dbReference type="Gene3D" id="3.40.630.30">
    <property type="match status" value="1"/>
</dbReference>
<dbReference type="SUPFAM" id="SSF55729">
    <property type="entry name" value="Acyl-CoA N-acyltransferases (Nat)"/>
    <property type="match status" value="1"/>
</dbReference>
<dbReference type="PANTHER" id="PTHR43415:SF3">
    <property type="entry name" value="GNAT-FAMILY ACETYLTRANSFERASE"/>
    <property type="match status" value="1"/>
</dbReference>
<evidence type="ECO:0000259" key="1">
    <source>
        <dbReference type="PROSITE" id="PS51186"/>
    </source>
</evidence>
<protein>
    <submittedName>
        <fullName evidence="2">Acyl-CoA N-acyltransferase</fullName>
    </submittedName>
</protein>
<evidence type="ECO:0000313" key="3">
    <source>
        <dbReference type="Proteomes" id="UP000076738"/>
    </source>
</evidence>
<keyword evidence="2" id="KW-0808">Transferase</keyword>
<dbReference type="Proteomes" id="UP000076738">
    <property type="component" value="Unassembled WGS sequence"/>
</dbReference>
<dbReference type="InterPro" id="IPR016181">
    <property type="entry name" value="Acyl_CoA_acyltransferase"/>
</dbReference>
<dbReference type="PANTHER" id="PTHR43415">
    <property type="entry name" value="SPERMIDINE N(1)-ACETYLTRANSFERASE"/>
    <property type="match status" value="1"/>
</dbReference>
<dbReference type="AlphaFoldDB" id="A0A167KGV1"/>
<dbReference type="InterPro" id="IPR000182">
    <property type="entry name" value="GNAT_dom"/>
</dbReference>
<name>A0A167KGV1_CALVF</name>
<gene>
    <name evidence="2" type="ORF">CALVIDRAFT_565386</name>
</gene>
<evidence type="ECO:0000313" key="2">
    <source>
        <dbReference type="EMBL" id="KZO94639.1"/>
    </source>
</evidence>
<keyword evidence="2" id="KW-0012">Acyltransferase</keyword>
<sequence length="207" mass="24238">MSFATTKHLNLRAVRESDKDSFLALGNDLRVVLTTNPGYVVPRTWTMDKQIVSAALLAVVYEVKKEYAGLRRWDEGEERKDEEDKTQEDWDRELFAGRCWLHVRQTKNRDASFGISVIPQWWGHGFATEVTEWVTQHAFEQLGLHRISLGFFADNLRAQRVYEKCGFVREGLMRKAFWRDGHWIDEVVMGIVDEDYWQRKKVPASKS</sequence>
<dbReference type="Pfam" id="PF13302">
    <property type="entry name" value="Acetyltransf_3"/>
    <property type="match status" value="1"/>
</dbReference>
<dbReference type="OrthoDB" id="630895at2759"/>
<accession>A0A167KGV1</accession>
<keyword evidence="3" id="KW-1185">Reference proteome</keyword>
<dbReference type="PROSITE" id="PS51186">
    <property type="entry name" value="GNAT"/>
    <property type="match status" value="1"/>
</dbReference>
<reference evidence="2 3" key="1">
    <citation type="journal article" date="2016" name="Mol. Biol. Evol.">
        <title>Comparative Genomics of Early-Diverging Mushroom-Forming Fungi Provides Insights into the Origins of Lignocellulose Decay Capabilities.</title>
        <authorList>
            <person name="Nagy L.G."/>
            <person name="Riley R."/>
            <person name="Tritt A."/>
            <person name="Adam C."/>
            <person name="Daum C."/>
            <person name="Floudas D."/>
            <person name="Sun H."/>
            <person name="Yadav J.S."/>
            <person name="Pangilinan J."/>
            <person name="Larsson K.H."/>
            <person name="Matsuura K."/>
            <person name="Barry K."/>
            <person name="Labutti K."/>
            <person name="Kuo R."/>
            <person name="Ohm R.A."/>
            <person name="Bhattacharya S.S."/>
            <person name="Shirouzu T."/>
            <person name="Yoshinaga Y."/>
            <person name="Martin F.M."/>
            <person name="Grigoriev I.V."/>
            <person name="Hibbett D.S."/>
        </authorList>
    </citation>
    <scope>NUCLEOTIDE SEQUENCE [LARGE SCALE GENOMIC DNA]</scope>
    <source>
        <strain evidence="2 3">TUFC12733</strain>
    </source>
</reference>
<feature type="domain" description="N-acetyltransferase" evidence="1">
    <location>
        <begin position="47"/>
        <end position="194"/>
    </location>
</feature>
<dbReference type="GO" id="GO:0016747">
    <property type="term" value="F:acyltransferase activity, transferring groups other than amino-acyl groups"/>
    <property type="evidence" value="ECO:0007669"/>
    <property type="project" value="InterPro"/>
</dbReference>
<dbReference type="EMBL" id="KV417293">
    <property type="protein sequence ID" value="KZO94639.1"/>
    <property type="molecule type" value="Genomic_DNA"/>
</dbReference>
<organism evidence="2 3">
    <name type="scientific">Calocera viscosa (strain TUFC12733)</name>
    <dbReference type="NCBI Taxonomy" id="1330018"/>
    <lineage>
        <taxon>Eukaryota</taxon>
        <taxon>Fungi</taxon>
        <taxon>Dikarya</taxon>
        <taxon>Basidiomycota</taxon>
        <taxon>Agaricomycotina</taxon>
        <taxon>Dacrymycetes</taxon>
        <taxon>Dacrymycetales</taxon>
        <taxon>Dacrymycetaceae</taxon>
        <taxon>Calocera</taxon>
    </lineage>
</organism>
<proteinExistence type="predicted"/>